<proteinExistence type="predicted"/>
<organism evidence="2 3">
    <name type="scientific">Ancylostoma ceylanicum</name>
    <dbReference type="NCBI Taxonomy" id="53326"/>
    <lineage>
        <taxon>Eukaryota</taxon>
        <taxon>Metazoa</taxon>
        <taxon>Ecdysozoa</taxon>
        <taxon>Nematoda</taxon>
        <taxon>Chromadorea</taxon>
        <taxon>Rhabditida</taxon>
        <taxon>Rhabditina</taxon>
        <taxon>Rhabditomorpha</taxon>
        <taxon>Strongyloidea</taxon>
        <taxon>Ancylostomatidae</taxon>
        <taxon>Ancylostomatinae</taxon>
        <taxon>Ancylostoma</taxon>
    </lineage>
</organism>
<dbReference type="AlphaFoldDB" id="A0A016V4E1"/>
<dbReference type="PROSITE" id="PS50878">
    <property type="entry name" value="RT_POL"/>
    <property type="match status" value="1"/>
</dbReference>
<keyword evidence="3" id="KW-1185">Reference proteome</keyword>
<dbReference type="PANTHER" id="PTHR19446">
    <property type="entry name" value="REVERSE TRANSCRIPTASES"/>
    <property type="match status" value="1"/>
</dbReference>
<dbReference type="OrthoDB" id="5845191at2759"/>
<dbReference type="Proteomes" id="UP000024635">
    <property type="component" value="Unassembled WGS sequence"/>
</dbReference>
<gene>
    <name evidence="2" type="primary">Acey_s0018.g3716</name>
    <name evidence="2" type="ORF">Y032_0018g3716</name>
</gene>
<dbReference type="InterPro" id="IPR000477">
    <property type="entry name" value="RT_dom"/>
</dbReference>
<dbReference type="Pfam" id="PF00078">
    <property type="entry name" value="RVT_1"/>
    <property type="match status" value="1"/>
</dbReference>
<comment type="caution">
    <text evidence="2">The sequence shown here is derived from an EMBL/GenBank/DDBJ whole genome shotgun (WGS) entry which is preliminary data.</text>
</comment>
<reference evidence="3" key="1">
    <citation type="journal article" date="2015" name="Nat. Genet.">
        <title>The genome and transcriptome of the zoonotic hookworm Ancylostoma ceylanicum identify infection-specific gene families.</title>
        <authorList>
            <person name="Schwarz E.M."/>
            <person name="Hu Y."/>
            <person name="Antoshechkin I."/>
            <person name="Miller M.M."/>
            <person name="Sternberg P.W."/>
            <person name="Aroian R.V."/>
        </authorList>
    </citation>
    <scope>NUCLEOTIDE SEQUENCE</scope>
    <source>
        <strain evidence="3">HY135</strain>
    </source>
</reference>
<evidence type="ECO:0000259" key="1">
    <source>
        <dbReference type="PROSITE" id="PS50878"/>
    </source>
</evidence>
<dbReference type="EMBL" id="JARK01001354">
    <property type="protein sequence ID" value="EYC22106.1"/>
    <property type="molecule type" value="Genomic_DNA"/>
</dbReference>
<evidence type="ECO:0000313" key="2">
    <source>
        <dbReference type="EMBL" id="EYC22106.1"/>
    </source>
</evidence>
<accession>A0A016V4E1</accession>
<evidence type="ECO:0000313" key="3">
    <source>
        <dbReference type="Proteomes" id="UP000024635"/>
    </source>
</evidence>
<feature type="domain" description="Reverse transcriptase" evidence="1">
    <location>
        <begin position="1"/>
        <end position="151"/>
    </location>
</feature>
<protein>
    <recommendedName>
        <fullName evidence="1">Reverse transcriptase domain-containing protein</fullName>
    </recommendedName>
</protein>
<name>A0A016V4E1_9BILA</name>
<sequence length="151" mass="17313">MKIFERVLDSRLRDIDEVTQNQCGSVKNCGPTDSIHAVRLLTEKHRETEETVHLAFLDLEKAFDRIPRELFWLSLRAHGVPEQYVIWVQLLYRNVTSSVRSAAGTSTPFDVHVGVHQGYALSPLLFILCIDTLSSDLQLDRHGLFFMQKMS</sequence>